<dbReference type="AlphaFoldDB" id="A0A938B5S9"/>
<feature type="transmembrane region" description="Helical" evidence="1">
    <location>
        <begin position="12"/>
        <end position="31"/>
    </location>
</feature>
<name>A0A938B5S9_UNCTE</name>
<dbReference type="GO" id="GO:0008962">
    <property type="term" value="F:phosphatidylglycerophosphatase activity"/>
    <property type="evidence" value="ECO:0007669"/>
    <property type="project" value="InterPro"/>
</dbReference>
<evidence type="ECO:0000313" key="4">
    <source>
        <dbReference type="Proteomes" id="UP000712673"/>
    </source>
</evidence>
<dbReference type="InterPro" id="IPR036681">
    <property type="entry name" value="PgpA-like_sf"/>
</dbReference>
<dbReference type="InterPro" id="IPR007686">
    <property type="entry name" value="YutG/PgpA"/>
</dbReference>
<evidence type="ECO:0000313" key="3">
    <source>
        <dbReference type="EMBL" id="MBM3225855.1"/>
    </source>
</evidence>
<gene>
    <name evidence="3" type="ORF">FJZ47_18945</name>
</gene>
<dbReference type="PANTHER" id="PTHR36305">
    <property type="entry name" value="PHOSPHATIDYLGLYCEROPHOSPHATASE A"/>
    <property type="match status" value="1"/>
</dbReference>
<dbReference type="EMBL" id="VGLS01000707">
    <property type="protein sequence ID" value="MBM3225855.1"/>
    <property type="molecule type" value="Genomic_DNA"/>
</dbReference>
<dbReference type="Proteomes" id="UP000712673">
    <property type="component" value="Unassembled WGS sequence"/>
</dbReference>
<proteinExistence type="predicted"/>
<organism evidence="3 4">
    <name type="scientific">Tectimicrobiota bacterium</name>
    <dbReference type="NCBI Taxonomy" id="2528274"/>
    <lineage>
        <taxon>Bacteria</taxon>
        <taxon>Pseudomonadati</taxon>
        <taxon>Nitrospinota/Tectimicrobiota group</taxon>
        <taxon>Candidatus Tectimicrobiota</taxon>
    </lineage>
</organism>
<dbReference type="PIRSF" id="PIRSF006162">
    <property type="entry name" value="PgpA"/>
    <property type="match status" value="1"/>
</dbReference>
<feature type="transmembrane region" description="Helical" evidence="1">
    <location>
        <begin position="38"/>
        <end position="57"/>
    </location>
</feature>
<dbReference type="GO" id="GO:0006629">
    <property type="term" value="P:lipid metabolic process"/>
    <property type="evidence" value="ECO:0007669"/>
    <property type="project" value="InterPro"/>
</dbReference>
<protein>
    <submittedName>
        <fullName evidence="3">Phosphatidylglycerophosphatase A</fullName>
    </submittedName>
</protein>
<sequence length="143" mass="15247">MLLATGGYSGYAPRAPGTCGSVVGLLLFLLLASLPAPLYLGVLAGCTALGIWVAGAAEQLLHTHDAPVIVIDEIVGMLLTYYAMPVAWLPLLIGFVGFRICDIWKPFPCIERLPGGWGIMLDDLLAALLAQGSLRLLLLYWPV</sequence>
<keyword evidence="1" id="KW-0472">Membrane</keyword>
<dbReference type="PANTHER" id="PTHR36305:SF1">
    <property type="entry name" value="PHOSPHATIDYLGLYCEROPHOSPHATASE A"/>
    <property type="match status" value="1"/>
</dbReference>
<keyword evidence="1" id="KW-0812">Transmembrane</keyword>
<evidence type="ECO:0000256" key="1">
    <source>
        <dbReference type="SAM" id="Phobius"/>
    </source>
</evidence>
<feature type="domain" description="YutG/PgpA" evidence="2">
    <location>
        <begin position="3"/>
        <end position="137"/>
    </location>
</feature>
<reference evidence="3" key="1">
    <citation type="submission" date="2019-03" db="EMBL/GenBank/DDBJ databases">
        <title>Lake Tanganyika Metagenome-Assembled Genomes (MAGs).</title>
        <authorList>
            <person name="Tran P."/>
        </authorList>
    </citation>
    <scope>NUCLEOTIDE SEQUENCE</scope>
    <source>
        <strain evidence="3">K_DeepCast_65m_m2_066</strain>
    </source>
</reference>
<dbReference type="SUPFAM" id="SSF101307">
    <property type="entry name" value="YutG-like"/>
    <property type="match status" value="1"/>
</dbReference>
<evidence type="ECO:0000259" key="2">
    <source>
        <dbReference type="Pfam" id="PF04608"/>
    </source>
</evidence>
<comment type="caution">
    <text evidence="3">The sequence shown here is derived from an EMBL/GenBank/DDBJ whole genome shotgun (WGS) entry which is preliminary data.</text>
</comment>
<dbReference type="CDD" id="cd06971">
    <property type="entry name" value="PgpA"/>
    <property type="match status" value="1"/>
</dbReference>
<dbReference type="Pfam" id="PF04608">
    <property type="entry name" value="PgpA"/>
    <property type="match status" value="1"/>
</dbReference>
<dbReference type="InterPro" id="IPR026037">
    <property type="entry name" value="PgpA"/>
</dbReference>
<keyword evidence="1" id="KW-1133">Transmembrane helix</keyword>
<feature type="transmembrane region" description="Helical" evidence="1">
    <location>
        <begin position="77"/>
        <end position="98"/>
    </location>
</feature>
<accession>A0A938B5S9</accession>